<feature type="transmembrane region" description="Helical" evidence="1">
    <location>
        <begin position="12"/>
        <end position="30"/>
    </location>
</feature>
<feature type="transmembrane region" description="Helical" evidence="1">
    <location>
        <begin position="135"/>
        <end position="156"/>
    </location>
</feature>
<dbReference type="EMBL" id="QFPP01000227">
    <property type="protein sequence ID" value="PZQ72202.1"/>
    <property type="molecule type" value="Genomic_DNA"/>
</dbReference>
<accession>A0A2W5Q3N6</accession>
<sequence>MRSDPGVGDWPRTLMYFAWVMLMAFFFANAEIQIEGGAGWASSLPTWRIEKHWALDIFWGGRAMTGYHAWVFSFMTLVFFAPLAFNGRWHWSDVALALGGLAAFWVVEDFLWFVINPAYGVARFDPVHVPWHPRWLFGLPVDYWWGGASAVGLGWLHVRLRQRQSGTAARHHVL</sequence>
<comment type="caution">
    <text evidence="2">The sequence shown here is derived from an EMBL/GenBank/DDBJ whole genome shotgun (WGS) entry which is preliminary data.</text>
</comment>
<keyword evidence="1" id="KW-0812">Transmembrane</keyword>
<feature type="transmembrane region" description="Helical" evidence="1">
    <location>
        <begin position="94"/>
        <end position="115"/>
    </location>
</feature>
<evidence type="ECO:0000313" key="2">
    <source>
        <dbReference type="EMBL" id="PZQ72202.1"/>
    </source>
</evidence>
<reference evidence="2 3" key="1">
    <citation type="submission" date="2017-08" db="EMBL/GenBank/DDBJ databases">
        <title>Infants hospitalized years apart are colonized by the same room-sourced microbial strains.</title>
        <authorList>
            <person name="Brooks B."/>
            <person name="Olm M.R."/>
            <person name="Firek B.A."/>
            <person name="Baker R."/>
            <person name="Thomas B.C."/>
            <person name="Morowitz M.J."/>
            <person name="Banfield J.F."/>
        </authorList>
    </citation>
    <scope>NUCLEOTIDE SEQUENCE [LARGE SCALE GENOMIC DNA]</scope>
    <source>
        <strain evidence="2">S2_005_003_R2_41</strain>
    </source>
</reference>
<protein>
    <submittedName>
        <fullName evidence="2">Uncharacterized protein</fullName>
    </submittedName>
</protein>
<dbReference type="AlphaFoldDB" id="A0A2W5Q3N6"/>
<gene>
    <name evidence="2" type="ORF">DI563_16775</name>
</gene>
<evidence type="ECO:0000256" key="1">
    <source>
        <dbReference type="SAM" id="Phobius"/>
    </source>
</evidence>
<name>A0A2W5Q3N6_VARPD</name>
<dbReference type="Proteomes" id="UP000249135">
    <property type="component" value="Unassembled WGS sequence"/>
</dbReference>
<organism evidence="2 3">
    <name type="scientific">Variovorax paradoxus</name>
    <dbReference type="NCBI Taxonomy" id="34073"/>
    <lineage>
        <taxon>Bacteria</taxon>
        <taxon>Pseudomonadati</taxon>
        <taxon>Pseudomonadota</taxon>
        <taxon>Betaproteobacteria</taxon>
        <taxon>Burkholderiales</taxon>
        <taxon>Comamonadaceae</taxon>
        <taxon>Variovorax</taxon>
    </lineage>
</organism>
<keyword evidence="1" id="KW-1133">Transmembrane helix</keyword>
<feature type="transmembrane region" description="Helical" evidence="1">
    <location>
        <begin position="67"/>
        <end position="85"/>
    </location>
</feature>
<proteinExistence type="predicted"/>
<evidence type="ECO:0000313" key="3">
    <source>
        <dbReference type="Proteomes" id="UP000249135"/>
    </source>
</evidence>
<keyword evidence="1" id="KW-0472">Membrane</keyword>